<proteinExistence type="predicted"/>
<dbReference type="InParanoid" id="A0A554MX92"/>
<accession>A0A554MX92</accession>
<organism evidence="1 2">
    <name type="scientific">Haloglomus irregulare</name>
    <dbReference type="NCBI Taxonomy" id="2234134"/>
    <lineage>
        <taxon>Archaea</taxon>
        <taxon>Methanobacteriati</taxon>
        <taxon>Methanobacteriota</taxon>
        <taxon>Stenosarchaea group</taxon>
        <taxon>Halobacteria</taxon>
        <taxon>Halobacteriales</taxon>
        <taxon>Natronomonadaceae</taxon>
        <taxon>Haloglomus</taxon>
    </lineage>
</organism>
<evidence type="ECO:0000313" key="2">
    <source>
        <dbReference type="Proteomes" id="UP000319894"/>
    </source>
</evidence>
<sequence length="101" mass="11279">MHGHATTLRIKLVVSDGDGCEAAHNAFAELSEIHRDQAIFQVNETQYVADDGWGFKITYETPVYSREEFVRSASLPDIERAIVAVAPDSFKRRILAADERG</sequence>
<reference evidence="1 2" key="1">
    <citation type="submission" date="2018-06" db="EMBL/GenBank/DDBJ databases">
        <title>Natronomonas sp. F16-60 a new haloarchaeon isolated from a solar saltern of Isla Cristina, Huelva, Spain.</title>
        <authorList>
            <person name="Duran-Viseras A."/>
            <person name="Sanchez-Porro C."/>
            <person name="Ventosa A."/>
        </authorList>
    </citation>
    <scope>NUCLEOTIDE SEQUENCE [LARGE SCALE GENOMIC DNA]</scope>
    <source>
        <strain evidence="1 2">F16-60</strain>
    </source>
</reference>
<name>A0A554MX92_9EURY</name>
<dbReference type="RefSeq" id="WP_144262752.1">
    <property type="nucleotide sequence ID" value="NZ_QMDX01000010.1"/>
</dbReference>
<comment type="caution">
    <text evidence="1">The sequence shown here is derived from an EMBL/GenBank/DDBJ whole genome shotgun (WGS) entry which is preliminary data.</text>
</comment>
<keyword evidence="2" id="KW-1185">Reference proteome</keyword>
<evidence type="ECO:0000313" key="1">
    <source>
        <dbReference type="EMBL" id="TSD09747.1"/>
    </source>
</evidence>
<dbReference type="Proteomes" id="UP000319894">
    <property type="component" value="Unassembled WGS sequence"/>
</dbReference>
<gene>
    <name evidence="1" type="ORF">DP107_13865</name>
</gene>
<protein>
    <submittedName>
        <fullName evidence="1">Uncharacterized protein</fullName>
    </submittedName>
</protein>
<dbReference type="AlphaFoldDB" id="A0A554MX92"/>
<dbReference type="EMBL" id="QMDX01000010">
    <property type="protein sequence ID" value="TSD09747.1"/>
    <property type="molecule type" value="Genomic_DNA"/>
</dbReference>
<dbReference type="OrthoDB" id="380798at2157"/>